<protein>
    <submittedName>
        <fullName evidence="5">VWA domain-containing protein</fullName>
    </submittedName>
</protein>
<dbReference type="RefSeq" id="WP_311359790.1">
    <property type="nucleotide sequence ID" value="NZ_JAVRIE010000001.1"/>
</dbReference>
<dbReference type="InterPro" id="IPR050768">
    <property type="entry name" value="UPF0353/GerABKA_families"/>
</dbReference>
<dbReference type="Pfam" id="PF13519">
    <property type="entry name" value="VWA_2"/>
    <property type="match status" value="1"/>
</dbReference>
<keyword evidence="3" id="KW-0812">Transmembrane</keyword>
<dbReference type="Pfam" id="PF00515">
    <property type="entry name" value="TPR_1"/>
    <property type="match status" value="1"/>
</dbReference>
<feature type="transmembrane region" description="Helical" evidence="3">
    <location>
        <begin position="14"/>
        <end position="33"/>
    </location>
</feature>
<keyword evidence="3" id="KW-0472">Membrane</keyword>
<feature type="domain" description="VWFA" evidence="4">
    <location>
        <begin position="97"/>
        <end position="203"/>
    </location>
</feature>
<feature type="region of interest" description="Disordered" evidence="2">
    <location>
        <begin position="458"/>
        <end position="628"/>
    </location>
</feature>
<evidence type="ECO:0000256" key="2">
    <source>
        <dbReference type="SAM" id="MobiDB-lite"/>
    </source>
</evidence>
<dbReference type="InterPro" id="IPR002035">
    <property type="entry name" value="VWF_A"/>
</dbReference>
<name>A0AAW8QW06_9ALTE</name>
<reference evidence="5 6" key="1">
    <citation type="submission" date="2023-09" db="EMBL/GenBank/DDBJ databases">
        <authorList>
            <person name="Rey-Velasco X."/>
        </authorList>
    </citation>
    <scope>NUCLEOTIDE SEQUENCE [LARGE SCALE GENOMIC DNA]</scope>
    <source>
        <strain evidence="5 6">W409</strain>
    </source>
</reference>
<evidence type="ECO:0000313" key="5">
    <source>
        <dbReference type="EMBL" id="MDT0580974.1"/>
    </source>
</evidence>
<dbReference type="Gene3D" id="1.25.40.10">
    <property type="entry name" value="Tetratricopeptide repeat domain"/>
    <property type="match status" value="1"/>
</dbReference>
<dbReference type="PROSITE" id="PS50005">
    <property type="entry name" value="TPR"/>
    <property type="match status" value="1"/>
</dbReference>
<keyword evidence="6" id="KW-1185">Reference proteome</keyword>
<dbReference type="InterPro" id="IPR011990">
    <property type="entry name" value="TPR-like_helical_dom_sf"/>
</dbReference>
<dbReference type="SUPFAM" id="SSF53300">
    <property type="entry name" value="vWA-like"/>
    <property type="match status" value="1"/>
</dbReference>
<evidence type="ECO:0000256" key="1">
    <source>
        <dbReference type="PROSITE-ProRule" id="PRU00339"/>
    </source>
</evidence>
<dbReference type="SUPFAM" id="SSF48452">
    <property type="entry name" value="TPR-like"/>
    <property type="match status" value="1"/>
</dbReference>
<dbReference type="InterPro" id="IPR019734">
    <property type="entry name" value="TPR_rpt"/>
</dbReference>
<dbReference type="PANTHER" id="PTHR22550">
    <property type="entry name" value="SPORE GERMINATION PROTEIN"/>
    <property type="match status" value="1"/>
</dbReference>
<dbReference type="PROSITE" id="PS50293">
    <property type="entry name" value="TPR_REGION"/>
    <property type="match status" value="1"/>
</dbReference>
<feature type="compositionally biased region" description="Low complexity" evidence="2">
    <location>
        <begin position="546"/>
        <end position="555"/>
    </location>
</feature>
<dbReference type="PANTHER" id="PTHR22550:SF14">
    <property type="entry name" value="VWFA DOMAIN-CONTAINING PROTEIN"/>
    <property type="match status" value="1"/>
</dbReference>
<sequence length="628" mass="70778">MIDWQAFHFIRPEWLYAIIPLLFIAFLLSKVNAKKNGWQGLVSSHLYQHLVISKDKKASKPPFFLLAFAWILASVAMAGPTWEKLPQPVYQVETGKVVILDMSMSMRATDLKPDRLSIAKFKTIDLLNMLDDGEVGLVVYAGDAFTVSPLTADPSNITALVPSLRPEIMPIPGSVPIIAFETAEQLLASAGYTKGEIYWISDGIDPEDVEELREFVSRSPYRYSALGVGTKVGAPIKLLDGGFLKDTRGNIVLPTLQSDLFNQVIGNTAGRYTPVQINDSDIENMLLSPLVLEQDQVNNDIIGEGDQWQDMGAFIVLLILPFALLAFRKGLLVVTLAFTFMLPSEQVFAQQWYDKVFKNADQQGVDSYQNEDYETASQLFKNQMWKGAALYKQQNYEAALEAFQQVPGAESHYNQGNTLAKLGQLQDAIAQFEKALALHPGHANAMANKKLIEELLEQQEQQEKQDSENSDQDSSGEQNQQEQQDGQQQDGDQSQNGEQNQQQDQGSEQGDDQEQESESQQSGNNGEPKDEQGQEQPEPTEEQQNEQEQNAQQAGEEAENEKPEEQQAAVQQVSEEDMTPEQREQMQRMQMLMNKVPDDPAYLLQRKMLLESQQRRRERLNRPNKKDW</sequence>
<accession>A0AAW8QW06</accession>
<keyword evidence="1" id="KW-0802">TPR repeat</keyword>
<dbReference type="SMART" id="SM00028">
    <property type="entry name" value="TPR"/>
    <property type="match status" value="1"/>
</dbReference>
<evidence type="ECO:0000256" key="3">
    <source>
        <dbReference type="SAM" id="Phobius"/>
    </source>
</evidence>
<dbReference type="AlphaFoldDB" id="A0AAW8QW06"/>
<organism evidence="5 6">
    <name type="scientific">Brumicola blandensis</name>
    <dbReference type="NCBI Taxonomy" id="3075611"/>
    <lineage>
        <taxon>Bacteria</taxon>
        <taxon>Pseudomonadati</taxon>
        <taxon>Pseudomonadota</taxon>
        <taxon>Gammaproteobacteria</taxon>
        <taxon>Alteromonadales</taxon>
        <taxon>Alteromonadaceae</taxon>
        <taxon>Brumicola</taxon>
    </lineage>
</organism>
<feature type="compositionally biased region" description="Low complexity" evidence="2">
    <location>
        <begin position="472"/>
        <end position="508"/>
    </location>
</feature>
<feature type="repeat" description="TPR" evidence="1">
    <location>
        <begin position="409"/>
        <end position="442"/>
    </location>
</feature>
<gene>
    <name evidence="5" type="ORF">RM544_00310</name>
</gene>
<evidence type="ECO:0000259" key="4">
    <source>
        <dbReference type="Pfam" id="PF13519"/>
    </source>
</evidence>
<evidence type="ECO:0000313" key="6">
    <source>
        <dbReference type="Proteomes" id="UP001249020"/>
    </source>
</evidence>
<keyword evidence="3" id="KW-1133">Transmembrane helix</keyword>
<dbReference type="EMBL" id="JAVRIE010000001">
    <property type="protein sequence ID" value="MDT0580974.1"/>
    <property type="molecule type" value="Genomic_DNA"/>
</dbReference>
<dbReference type="InterPro" id="IPR036465">
    <property type="entry name" value="vWFA_dom_sf"/>
</dbReference>
<dbReference type="Gene3D" id="3.40.50.410">
    <property type="entry name" value="von Willebrand factor, type A domain"/>
    <property type="match status" value="1"/>
</dbReference>
<dbReference type="Proteomes" id="UP001249020">
    <property type="component" value="Unassembled WGS sequence"/>
</dbReference>
<comment type="caution">
    <text evidence="5">The sequence shown here is derived from an EMBL/GenBank/DDBJ whole genome shotgun (WGS) entry which is preliminary data.</text>
</comment>
<feature type="transmembrane region" description="Helical" evidence="3">
    <location>
        <begin position="63"/>
        <end position="82"/>
    </location>
</feature>
<proteinExistence type="predicted"/>